<evidence type="ECO:0000313" key="4">
    <source>
        <dbReference type="Proteomes" id="UP000275348"/>
    </source>
</evidence>
<accession>A0A3L9MMC2</accession>
<dbReference type="RefSeq" id="WP_121933556.1">
    <property type="nucleotide sequence ID" value="NZ_RDOJ01000002.1"/>
</dbReference>
<dbReference type="Pfam" id="PF04536">
    <property type="entry name" value="TPM_phosphatase"/>
    <property type="match status" value="1"/>
</dbReference>
<dbReference type="AlphaFoldDB" id="A0A3L9MMC2"/>
<dbReference type="Proteomes" id="UP000275348">
    <property type="component" value="Unassembled WGS sequence"/>
</dbReference>
<dbReference type="Gene3D" id="3.10.310.50">
    <property type="match status" value="1"/>
</dbReference>
<dbReference type="InterPro" id="IPR007621">
    <property type="entry name" value="TPM_dom"/>
</dbReference>
<evidence type="ECO:0000256" key="1">
    <source>
        <dbReference type="SAM" id="Phobius"/>
    </source>
</evidence>
<keyword evidence="1" id="KW-0472">Membrane</keyword>
<keyword evidence="4" id="KW-1185">Reference proteome</keyword>
<reference evidence="3 4" key="1">
    <citation type="submission" date="2018-10" db="EMBL/GenBank/DDBJ databases">
        <authorList>
            <person name="Chen X."/>
        </authorList>
    </citation>
    <scope>NUCLEOTIDE SEQUENCE [LARGE SCALE GENOMIC DNA]</scope>
    <source>
        <strain evidence="3 4">YIM 102668</strain>
    </source>
</reference>
<keyword evidence="1" id="KW-1133">Transmembrane helix</keyword>
<dbReference type="OrthoDB" id="9810918at2"/>
<evidence type="ECO:0000313" key="3">
    <source>
        <dbReference type="EMBL" id="RLZ12344.1"/>
    </source>
</evidence>
<protein>
    <submittedName>
        <fullName evidence="3">TPM domain-containing protein</fullName>
    </submittedName>
</protein>
<gene>
    <name evidence="3" type="ORF">EAH69_02185</name>
</gene>
<feature type="domain" description="TPM" evidence="2">
    <location>
        <begin position="39"/>
        <end position="161"/>
    </location>
</feature>
<sequence>MKLATVRNFLLFFFIGLVSLLAQTPYELVELKNPPKKLVQDYAQVFDAMQLNDLERKLVAYNDSTSTQILVLTVESLDGYPLEMFANDIGEKWGVGQKGKDNGIVIVLSEQDRKITIRTGYGSQVQFPPSINKSIIDDVIIPRFKQGDYAGGINAGVDAIFSFFNGKYNAEPKEAEYEVDWFGTFMLIFFVLFILFVIFGRKNKGNGGGGGNGGHRQRSILDDITIMNTGRSVFGGGGFGSGGGFGGSSGGGFGGGGFGGFGGGSFGGGGASGSW</sequence>
<organism evidence="3 4">
    <name type="scientific">Faecalibacter macacae</name>
    <dbReference type="NCBI Taxonomy" id="1859289"/>
    <lineage>
        <taxon>Bacteria</taxon>
        <taxon>Pseudomonadati</taxon>
        <taxon>Bacteroidota</taxon>
        <taxon>Flavobacteriia</taxon>
        <taxon>Flavobacteriales</taxon>
        <taxon>Weeksellaceae</taxon>
        <taxon>Faecalibacter</taxon>
    </lineage>
</organism>
<feature type="transmembrane region" description="Helical" evidence="1">
    <location>
        <begin position="181"/>
        <end position="199"/>
    </location>
</feature>
<evidence type="ECO:0000259" key="2">
    <source>
        <dbReference type="Pfam" id="PF04536"/>
    </source>
</evidence>
<dbReference type="PANTHER" id="PTHR30373">
    <property type="entry name" value="UPF0603 PROTEIN YGCG"/>
    <property type="match status" value="1"/>
</dbReference>
<dbReference type="PANTHER" id="PTHR30373:SF2">
    <property type="entry name" value="UPF0603 PROTEIN YGCG"/>
    <property type="match status" value="1"/>
</dbReference>
<proteinExistence type="predicted"/>
<keyword evidence="1" id="KW-0812">Transmembrane</keyword>
<dbReference type="EMBL" id="RDOJ01000002">
    <property type="protein sequence ID" value="RLZ12344.1"/>
    <property type="molecule type" value="Genomic_DNA"/>
</dbReference>
<comment type="caution">
    <text evidence="3">The sequence shown here is derived from an EMBL/GenBank/DDBJ whole genome shotgun (WGS) entry which is preliminary data.</text>
</comment>
<name>A0A3L9MMC2_9FLAO</name>